<proteinExistence type="predicted"/>
<dbReference type="EMBL" id="GBRH01278682">
    <property type="protein sequence ID" value="JAD19213.1"/>
    <property type="molecule type" value="Transcribed_RNA"/>
</dbReference>
<keyword evidence="1" id="KW-0732">Signal</keyword>
<feature type="signal peptide" evidence="1">
    <location>
        <begin position="1"/>
        <end position="22"/>
    </location>
</feature>
<dbReference type="AlphaFoldDB" id="A0A0A8Y214"/>
<organism evidence="2">
    <name type="scientific">Arundo donax</name>
    <name type="common">Giant reed</name>
    <name type="synonym">Donax arundinaceus</name>
    <dbReference type="NCBI Taxonomy" id="35708"/>
    <lineage>
        <taxon>Eukaryota</taxon>
        <taxon>Viridiplantae</taxon>
        <taxon>Streptophyta</taxon>
        <taxon>Embryophyta</taxon>
        <taxon>Tracheophyta</taxon>
        <taxon>Spermatophyta</taxon>
        <taxon>Magnoliopsida</taxon>
        <taxon>Liliopsida</taxon>
        <taxon>Poales</taxon>
        <taxon>Poaceae</taxon>
        <taxon>PACMAD clade</taxon>
        <taxon>Arundinoideae</taxon>
        <taxon>Arundineae</taxon>
        <taxon>Arundo</taxon>
    </lineage>
</organism>
<sequence>MLALFLHLVCHMPNILLRITDCQIGYNSINDSSMLLLVAYLD</sequence>
<name>A0A0A8Y214_ARUDO</name>
<accession>A0A0A8Y214</accession>
<protein>
    <submittedName>
        <fullName evidence="2">Uncharacterized protein</fullName>
    </submittedName>
</protein>
<reference evidence="2" key="2">
    <citation type="journal article" date="2015" name="Data Brief">
        <title>Shoot transcriptome of the giant reed, Arundo donax.</title>
        <authorList>
            <person name="Barrero R.A."/>
            <person name="Guerrero F.D."/>
            <person name="Moolhuijzen P."/>
            <person name="Goolsby J.A."/>
            <person name="Tidwell J."/>
            <person name="Bellgard S.E."/>
            <person name="Bellgard M.I."/>
        </authorList>
    </citation>
    <scope>NUCLEOTIDE SEQUENCE</scope>
    <source>
        <tissue evidence="2">Shoot tissue taken approximately 20 cm above the soil surface</tissue>
    </source>
</reference>
<reference evidence="2" key="1">
    <citation type="submission" date="2014-09" db="EMBL/GenBank/DDBJ databases">
        <authorList>
            <person name="Magalhaes I.L.F."/>
            <person name="Oliveira U."/>
            <person name="Santos F.R."/>
            <person name="Vidigal T.H.D.A."/>
            <person name="Brescovit A.D."/>
            <person name="Santos A.J."/>
        </authorList>
    </citation>
    <scope>NUCLEOTIDE SEQUENCE</scope>
    <source>
        <tissue evidence="2">Shoot tissue taken approximately 20 cm above the soil surface</tissue>
    </source>
</reference>
<evidence type="ECO:0000256" key="1">
    <source>
        <dbReference type="SAM" id="SignalP"/>
    </source>
</evidence>
<feature type="chain" id="PRO_5002059550" evidence="1">
    <location>
        <begin position="23"/>
        <end position="42"/>
    </location>
</feature>
<evidence type="ECO:0000313" key="2">
    <source>
        <dbReference type="EMBL" id="JAD19213.1"/>
    </source>
</evidence>